<organism evidence="3 4">
    <name type="scientific">Candidatus Moanibacter tarae</name>
    <dbReference type="NCBI Taxonomy" id="2200854"/>
    <lineage>
        <taxon>Bacteria</taxon>
        <taxon>Pseudomonadati</taxon>
        <taxon>Verrucomicrobiota</taxon>
        <taxon>Opitutia</taxon>
        <taxon>Puniceicoccales</taxon>
        <taxon>Puniceicoccales incertae sedis</taxon>
        <taxon>Candidatus Moanibacter</taxon>
    </lineage>
</organism>
<dbReference type="AlphaFoldDB" id="A0A2Z4ABQ2"/>
<dbReference type="PANTHER" id="PTHR43048">
    <property type="entry name" value="METHYLMALONYL-COA EPIMERASE"/>
    <property type="match status" value="1"/>
</dbReference>
<evidence type="ECO:0000313" key="4">
    <source>
        <dbReference type="Proteomes" id="UP000247465"/>
    </source>
</evidence>
<dbReference type="KEGG" id="mtar:DF168_00639"/>
<name>A0A2Z4ABQ2_9BACT</name>
<dbReference type="GO" id="GO:0046491">
    <property type="term" value="P:L-methylmalonyl-CoA metabolic process"/>
    <property type="evidence" value="ECO:0007669"/>
    <property type="project" value="TreeGrafter"/>
</dbReference>
<dbReference type="GO" id="GO:0046872">
    <property type="term" value="F:metal ion binding"/>
    <property type="evidence" value="ECO:0007669"/>
    <property type="project" value="UniProtKB-KW"/>
</dbReference>
<evidence type="ECO:0000256" key="1">
    <source>
        <dbReference type="ARBA" id="ARBA00022723"/>
    </source>
</evidence>
<proteinExistence type="predicted"/>
<dbReference type="InterPro" id="IPR018146">
    <property type="entry name" value="Glyoxalase_1_CS"/>
</dbReference>
<dbReference type="SUPFAM" id="SSF54593">
    <property type="entry name" value="Glyoxalase/Bleomycin resistance protein/Dihydroxybiphenyl dioxygenase"/>
    <property type="match status" value="1"/>
</dbReference>
<dbReference type="Proteomes" id="UP000247465">
    <property type="component" value="Chromosome"/>
</dbReference>
<gene>
    <name evidence="3" type="ORF">DF168_00639</name>
</gene>
<feature type="domain" description="VOC" evidence="2">
    <location>
        <begin position="3"/>
        <end position="150"/>
    </location>
</feature>
<dbReference type="InterPro" id="IPR051785">
    <property type="entry name" value="MMCE/EMCE_epimerase"/>
</dbReference>
<keyword evidence="1" id="KW-0479">Metal-binding</keyword>
<dbReference type="PANTHER" id="PTHR43048:SF5">
    <property type="entry name" value="BLR5325 PROTEIN"/>
    <property type="match status" value="1"/>
</dbReference>
<protein>
    <submittedName>
        <fullName evidence="3">Virulence protein</fullName>
    </submittedName>
</protein>
<accession>A0A2Z4ABQ2</accession>
<evidence type="ECO:0000259" key="2">
    <source>
        <dbReference type="PROSITE" id="PS51819"/>
    </source>
</evidence>
<dbReference type="InterPro" id="IPR004360">
    <property type="entry name" value="Glyas_Fos-R_dOase_dom"/>
</dbReference>
<dbReference type="GO" id="GO:0004462">
    <property type="term" value="F:lactoylglutathione lyase activity"/>
    <property type="evidence" value="ECO:0007669"/>
    <property type="project" value="InterPro"/>
</dbReference>
<dbReference type="GO" id="GO:0004493">
    <property type="term" value="F:methylmalonyl-CoA epimerase activity"/>
    <property type="evidence" value="ECO:0007669"/>
    <property type="project" value="TreeGrafter"/>
</dbReference>
<dbReference type="Pfam" id="PF00903">
    <property type="entry name" value="Glyoxalase"/>
    <property type="match status" value="1"/>
</dbReference>
<dbReference type="PROSITE" id="PS00934">
    <property type="entry name" value="GLYOXALASE_I_1"/>
    <property type="match status" value="1"/>
</dbReference>
<dbReference type="InterPro" id="IPR029068">
    <property type="entry name" value="Glyas_Bleomycin-R_OHBP_Dase"/>
</dbReference>
<dbReference type="InterPro" id="IPR037523">
    <property type="entry name" value="VOC_core"/>
</dbReference>
<dbReference type="Gene3D" id="3.10.180.10">
    <property type="entry name" value="2,3-Dihydroxybiphenyl 1,2-Dioxygenase, domain 1"/>
    <property type="match status" value="1"/>
</dbReference>
<dbReference type="PROSITE" id="PS51819">
    <property type="entry name" value="VOC"/>
    <property type="match status" value="1"/>
</dbReference>
<reference evidence="3 4" key="1">
    <citation type="submission" date="2018-06" db="EMBL/GenBank/DDBJ databases">
        <title>Draft Genome Sequence of a Novel Marine Bacterium Related to the Verrucomicrobia.</title>
        <authorList>
            <person name="Vosseberg J."/>
            <person name="Martijn J."/>
            <person name="Ettema T.J.G."/>
        </authorList>
    </citation>
    <scope>NUCLEOTIDE SEQUENCE [LARGE SCALE GENOMIC DNA]</scope>
    <source>
        <strain evidence="3">TARA_B100001123</strain>
    </source>
</reference>
<evidence type="ECO:0000313" key="3">
    <source>
        <dbReference type="EMBL" id="AWT59449.1"/>
    </source>
</evidence>
<dbReference type="EMBL" id="CP029803">
    <property type="protein sequence ID" value="AWT59449.1"/>
    <property type="molecule type" value="Genomic_DNA"/>
</dbReference>
<sequence>MAIIDHVTIVVSDLDRSIEFYVELLGFRFDARSSLEGDWINSIMNLENVKAEVAFVTSPGGGARIELLRFEHPKGNPHIPNSFPHTPGLRHIAFKIKNMEDVISRLAEAGVSILSPPIRVPHEVVERTTANKALCYFLDPDGVLVELAEYYTD</sequence>